<comment type="caution">
    <text evidence="2">The sequence shown here is derived from an EMBL/GenBank/DDBJ whole genome shotgun (WGS) entry which is preliminary data.</text>
</comment>
<accession>A0A9P8DFV5</accession>
<protein>
    <submittedName>
        <fullName evidence="2">Uncharacterized protein</fullName>
    </submittedName>
</protein>
<feature type="region of interest" description="Disordered" evidence="1">
    <location>
        <begin position="135"/>
        <end position="180"/>
    </location>
</feature>
<feature type="region of interest" description="Disordered" evidence="1">
    <location>
        <begin position="1"/>
        <end position="44"/>
    </location>
</feature>
<reference evidence="2" key="1">
    <citation type="journal article" date="2021" name="Mol. Plant Microbe Interact.">
        <title>Telomere to telomere genome assembly of Fusarium musae F31, causal agent of crown rot disease of banana.</title>
        <authorList>
            <person name="Degradi L."/>
            <person name="Tava V."/>
            <person name="Kunova A."/>
            <person name="Cortesi P."/>
            <person name="Saracchi M."/>
            <person name="Pasquali M."/>
        </authorList>
    </citation>
    <scope>NUCLEOTIDE SEQUENCE</scope>
    <source>
        <strain evidence="2">F31</strain>
    </source>
</reference>
<organism evidence="2 3">
    <name type="scientific">Fusarium musae</name>
    <dbReference type="NCBI Taxonomy" id="1042133"/>
    <lineage>
        <taxon>Eukaryota</taxon>
        <taxon>Fungi</taxon>
        <taxon>Dikarya</taxon>
        <taxon>Ascomycota</taxon>
        <taxon>Pezizomycotina</taxon>
        <taxon>Sordariomycetes</taxon>
        <taxon>Hypocreomycetidae</taxon>
        <taxon>Hypocreales</taxon>
        <taxon>Nectriaceae</taxon>
        <taxon>Fusarium</taxon>
    </lineage>
</organism>
<feature type="compositionally biased region" description="Basic and acidic residues" evidence="1">
    <location>
        <begin position="136"/>
        <end position="149"/>
    </location>
</feature>
<dbReference type="RefSeq" id="XP_044680123.1">
    <property type="nucleotide sequence ID" value="XM_044824466.1"/>
</dbReference>
<feature type="compositionally biased region" description="Low complexity" evidence="1">
    <location>
        <begin position="278"/>
        <end position="303"/>
    </location>
</feature>
<sequence length="303" mass="34233">MTQETKGDVSQAGQTDPGLPPADSVQVDHASIAPNIKEEPGSLPPLVIGTRLEDFEADGGYLTSRPGGRFLNSLTDLGLYEKFNLAENLQKWVKTVKPELYGNTPPEKVSLSSKDRENFFSEVFNDWSSAADIEDMPLKPRDRDKDETRINIGRWSQDLPASKNKRKREEDGESPTKRRRRYEVRLKHQPAFFGVGIASGKGEEKVSFDIKDDSNQIAAAQYVEWNTDEDIEDLKRRALSKWERCERARIREFNKNRILISSRNYIIRAAKAGFAGMSSPAIPPRRSSSNSLSPSRSSLFSRR</sequence>
<feature type="region of interest" description="Disordered" evidence="1">
    <location>
        <begin position="276"/>
        <end position="303"/>
    </location>
</feature>
<evidence type="ECO:0000313" key="3">
    <source>
        <dbReference type="Proteomes" id="UP000827133"/>
    </source>
</evidence>
<keyword evidence="3" id="KW-1185">Reference proteome</keyword>
<dbReference type="GeneID" id="68314663"/>
<feature type="compositionally biased region" description="Basic and acidic residues" evidence="1">
    <location>
        <begin position="167"/>
        <end position="176"/>
    </location>
</feature>
<dbReference type="KEGG" id="fmu:J7337_006807"/>
<evidence type="ECO:0000256" key="1">
    <source>
        <dbReference type="SAM" id="MobiDB-lite"/>
    </source>
</evidence>
<name>A0A9P8DFV5_9HYPO</name>
<dbReference type="EMBL" id="JAHBCI010000005">
    <property type="protein sequence ID" value="KAG9501123.1"/>
    <property type="molecule type" value="Genomic_DNA"/>
</dbReference>
<gene>
    <name evidence="2" type="ORF">J7337_006807</name>
</gene>
<evidence type="ECO:0000313" key="2">
    <source>
        <dbReference type="EMBL" id="KAG9501123.1"/>
    </source>
</evidence>
<dbReference type="AlphaFoldDB" id="A0A9P8DFV5"/>
<proteinExistence type="predicted"/>
<dbReference type="Proteomes" id="UP000827133">
    <property type="component" value="Unassembled WGS sequence"/>
</dbReference>